<dbReference type="SUPFAM" id="SSF46955">
    <property type="entry name" value="Putative DNA-binding domain"/>
    <property type="match status" value="1"/>
</dbReference>
<gene>
    <name evidence="7" type="ORF">ACFSKW_04780</name>
</gene>
<comment type="caution">
    <text evidence="7">The sequence shown here is derived from an EMBL/GenBank/DDBJ whole genome shotgun (WGS) entry which is preliminary data.</text>
</comment>
<name>A0ABW4SPP1_9ACTN</name>
<proteinExistence type="predicted"/>
<dbReference type="Gene3D" id="1.10.1660.10">
    <property type="match status" value="1"/>
</dbReference>
<keyword evidence="2" id="KW-0805">Transcription regulation</keyword>
<feature type="coiled-coil region" evidence="5">
    <location>
        <begin position="81"/>
        <end position="108"/>
    </location>
</feature>
<dbReference type="InterPro" id="IPR047057">
    <property type="entry name" value="MerR_fam"/>
</dbReference>
<keyword evidence="8" id="KW-1185">Reference proteome</keyword>
<dbReference type="EMBL" id="JBHUFV010000005">
    <property type="protein sequence ID" value="MFD1930790.1"/>
    <property type="molecule type" value="Genomic_DNA"/>
</dbReference>
<sequence>MSGTWLRTGQVAEAAGVNAQTLRYYHRRGLLEEPRRSNGGHRLYPEETVTRLRMIKAAQRLGFTLEEVADLVEATARPRLRARTSAKLAEVERKIADLRAVRETLIQAVDAGCDDLMTCTTSPRCPLPF</sequence>
<evidence type="ECO:0000313" key="7">
    <source>
        <dbReference type="EMBL" id="MFD1930790.1"/>
    </source>
</evidence>
<evidence type="ECO:0000256" key="1">
    <source>
        <dbReference type="ARBA" id="ARBA00022491"/>
    </source>
</evidence>
<dbReference type="Proteomes" id="UP001597368">
    <property type="component" value="Unassembled WGS sequence"/>
</dbReference>
<organism evidence="7 8">
    <name type="scientific">Nonomuraea mangrovi</name>
    <dbReference type="NCBI Taxonomy" id="2316207"/>
    <lineage>
        <taxon>Bacteria</taxon>
        <taxon>Bacillati</taxon>
        <taxon>Actinomycetota</taxon>
        <taxon>Actinomycetes</taxon>
        <taxon>Streptosporangiales</taxon>
        <taxon>Streptosporangiaceae</taxon>
        <taxon>Nonomuraea</taxon>
    </lineage>
</organism>
<evidence type="ECO:0000313" key="8">
    <source>
        <dbReference type="Proteomes" id="UP001597368"/>
    </source>
</evidence>
<dbReference type="PROSITE" id="PS50937">
    <property type="entry name" value="HTH_MERR_2"/>
    <property type="match status" value="1"/>
</dbReference>
<protein>
    <submittedName>
        <fullName evidence="7">MerR family transcriptional regulator</fullName>
    </submittedName>
</protein>
<keyword evidence="5" id="KW-0175">Coiled coil</keyword>
<dbReference type="PANTHER" id="PTHR30204">
    <property type="entry name" value="REDOX-CYCLING DRUG-SENSING TRANSCRIPTIONAL ACTIVATOR SOXR"/>
    <property type="match status" value="1"/>
</dbReference>
<evidence type="ECO:0000256" key="3">
    <source>
        <dbReference type="ARBA" id="ARBA00023125"/>
    </source>
</evidence>
<evidence type="ECO:0000259" key="6">
    <source>
        <dbReference type="PROSITE" id="PS50937"/>
    </source>
</evidence>
<dbReference type="PANTHER" id="PTHR30204:SF69">
    <property type="entry name" value="MERR-FAMILY TRANSCRIPTIONAL REGULATOR"/>
    <property type="match status" value="1"/>
</dbReference>
<reference evidence="8" key="1">
    <citation type="journal article" date="2019" name="Int. J. Syst. Evol. Microbiol.">
        <title>The Global Catalogue of Microorganisms (GCM) 10K type strain sequencing project: providing services to taxonomists for standard genome sequencing and annotation.</title>
        <authorList>
            <consortium name="The Broad Institute Genomics Platform"/>
            <consortium name="The Broad Institute Genome Sequencing Center for Infectious Disease"/>
            <person name="Wu L."/>
            <person name="Ma J."/>
        </authorList>
    </citation>
    <scope>NUCLEOTIDE SEQUENCE [LARGE SCALE GENOMIC DNA]</scope>
    <source>
        <strain evidence="8">ICMP 6774ER</strain>
    </source>
</reference>
<dbReference type="InterPro" id="IPR009061">
    <property type="entry name" value="DNA-bd_dom_put_sf"/>
</dbReference>
<accession>A0ABW4SPP1</accession>
<dbReference type="SMART" id="SM00422">
    <property type="entry name" value="HTH_MERR"/>
    <property type="match status" value="1"/>
</dbReference>
<dbReference type="InterPro" id="IPR000551">
    <property type="entry name" value="MerR-type_HTH_dom"/>
</dbReference>
<dbReference type="RefSeq" id="WP_379569517.1">
    <property type="nucleotide sequence ID" value="NZ_JBHUFV010000005.1"/>
</dbReference>
<dbReference type="Pfam" id="PF13411">
    <property type="entry name" value="MerR_1"/>
    <property type="match status" value="1"/>
</dbReference>
<keyword evidence="4" id="KW-0804">Transcription</keyword>
<keyword evidence="1" id="KW-0678">Repressor</keyword>
<evidence type="ECO:0000256" key="4">
    <source>
        <dbReference type="ARBA" id="ARBA00023163"/>
    </source>
</evidence>
<feature type="domain" description="HTH merR-type" evidence="6">
    <location>
        <begin position="5"/>
        <end position="74"/>
    </location>
</feature>
<evidence type="ECO:0000256" key="2">
    <source>
        <dbReference type="ARBA" id="ARBA00023015"/>
    </source>
</evidence>
<evidence type="ECO:0000256" key="5">
    <source>
        <dbReference type="SAM" id="Coils"/>
    </source>
</evidence>
<dbReference type="PRINTS" id="PR00040">
    <property type="entry name" value="HTHMERR"/>
</dbReference>
<keyword evidence="3" id="KW-0238">DNA-binding</keyword>